<organism evidence="3 5">
    <name type="scientific">Rhizoctonia solani</name>
    <dbReference type="NCBI Taxonomy" id="456999"/>
    <lineage>
        <taxon>Eukaryota</taxon>
        <taxon>Fungi</taxon>
        <taxon>Dikarya</taxon>
        <taxon>Basidiomycota</taxon>
        <taxon>Agaricomycotina</taxon>
        <taxon>Agaricomycetes</taxon>
        <taxon>Cantharellales</taxon>
        <taxon>Ceratobasidiaceae</taxon>
        <taxon>Rhizoctonia</taxon>
    </lineage>
</organism>
<evidence type="ECO:0000313" key="5">
    <source>
        <dbReference type="Proteomes" id="UP000663850"/>
    </source>
</evidence>
<accession>A0A8H2Y1Z1</accession>
<dbReference type="Proteomes" id="UP000663827">
    <property type="component" value="Unassembled WGS sequence"/>
</dbReference>
<comment type="caution">
    <text evidence="3">The sequence shown here is derived from an EMBL/GenBank/DDBJ whole genome shotgun (WGS) entry which is preliminary data.</text>
</comment>
<dbReference type="EMBL" id="CAJMWZ010001698">
    <property type="protein sequence ID" value="CAE6440392.1"/>
    <property type="molecule type" value="Genomic_DNA"/>
</dbReference>
<gene>
    <name evidence="3" type="ORF">RDB_LOCUS28817</name>
    <name evidence="4" type="ORF">RDB_LOCUS59181</name>
</gene>
<reference evidence="3" key="1">
    <citation type="submission" date="2021-01" db="EMBL/GenBank/DDBJ databases">
        <authorList>
            <person name="Kaushik A."/>
        </authorList>
    </citation>
    <scope>NUCLEOTIDE SEQUENCE</scope>
    <source>
        <strain evidence="4">AG5</strain>
        <strain evidence="3">Type strain: AG8-Rh-89/</strain>
    </source>
</reference>
<dbReference type="AlphaFoldDB" id="A0A8H2Y1Z1"/>
<feature type="coiled-coil region" evidence="1">
    <location>
        <begin position="127"/>
        <end position="154"/>
    </location>
</feature>
<feature type="region of interest" description="Disordered" evidence="2">
    <location>
        <begin position="1"/>
        <end position="66"/>
    </location>
</feature>
<evidence type="ECO:0000256" key="1">
    <source>
        <dbReference type="SAM" id="Coils"/>
    </source>
</evidence>
<evidence type="ECO:0000256" key="2">
    <source>
        <dbReference type="SAM" id="MobiDB-lite"/>
    </source>
</evidence>
<sequence length="458" mass="50542">MESGDSMPSSAAPLSRRPAVSGTRSDKDQPAPPPDQSQPTTEGSSAPTPGGRGAPRPPQKAPSRSATIDNSIASMSLASAPKQPAQPCAPPSLISLPVSASLAAAVKRTPANEREAAIQANLQNVFIEELKTKITELEATLQQKEGEIKHQKDIVKHREGEITHLHAKYGYLLSEPYRQEVLSIRRHLQVDDACEPWEINKKFGEIVRKVEDISRDMGDALCSLPHLGKPTTLDLLKFLSRSSEGQALAAATPSADLDIEDFIDFGCRALINETLFNSILSPAVFHPGLRPEDNDFYCDLYGQIRRLEPQVVSGRWRISTYKLHANRTYSPKDQALRLCKEILLPFCSTVVESQPCIDLIESMLPHFEELFKRAYDWNHLAKNSFIMLDFHPQFHPPGSQYENQYTLLEGRKAKPPTSNAILLTSKLGLWSSNAVGGGKSPELSVQTRTTVLAAEYFA</sequence>
<evidence type="ECO:0000313" key="3">
    <source>
        <dbReference type="EMBL" id="CAE6440392.1"/>
    </source>
</evidence>
<proteinExistence type="predicted"/>
<dbReference type="EMBL" id="CAJNJQ010001182">
    <property type="protein sequence ID" value="CAE7125213.1"/>
    <property type="molecule type" value="Genomic_DNA"/>
</dbReference>
<name>A0A8H2Y1Z1_9AGAM</name>
<protein>
    <submittedName>
        <fullName evidence="3">Uncharacterized protein</fullName>
    </submittedName>
</protein>
<dbReference type="Proteomes" id="UP000663850">
    <property type="component" value="Unassembled WGS sequence"/>
</dbReference>
<keyword evidence="1" id="KW-0175">Coiled coil</keyword>
<evidence type="ECO:0000313" key="4">
    <source>
        <dbReference type="EMBL" id="CAE7125213.1"/>
    </source>
</evidence>
<feature type="compositionally biased region" description="Low complexity" evidence="2">
    <location>
        <begin position="37"/>
        <end position="49"/>
    </location>
</feature>